<dbReference type="GO" id="GO:0005737">
    <property type="term" value="C:cytoplasm"/>
    <property type="evidence" value="ECO:0007669"/>
    <property type="project" value="UniProtKB-SubCell"/>
</dbReference>
<evidence type="ECO:0000256" key="12">
    <source>
        <dbReference type="HAMAP-Rule" id="MF_01815"/>
    </source>
</evidence>
<dbReference type="HAMAP" id="MF_01815">
    <property type="entry name" value="FabH"/>
    <property type="match status" value="1"/>
</dbReference>
<comment type="subcellular location">
    <subcellularLocation>
        <location evidence="12">Cytoplasm</location>
    </subcellularLocation>
</comment>
<dbReference type="Proteomes" id="UP000004221">
    <property type="component" value="Unassembled WGS sequence"/>
</dbReference>
<comment type="similarity">
    <text evidence="2 12">Belongs to the thiolase-like superfamily. FabH family.</text>
</comment>
<dbReference type="Pfam" id="PF08545">
    <property type="entry name" value="ACP_syn_III"/>
    <property type="match status" value="1"/>
</dbReference>
<keyword evidence="9 12" id="KW-0511">Multifunctional enzyme</keyword>
<dbReference type="EC" id="2.3.1.180" evidence="3 12"/>
<dbReference type="SUPFAM" id="SSF53901">
    <property type="entry name" value="Thiolase-like"/>
    <property type="match status" value="1"/>
</dbReference>
<evidence type="ECO:0000259" key="13">
    <source>
        <dbReference type="Pfam" id="PF08541"/>
    </source>
</evidence>
<protein>
    <recommendedName>
        <fullName evidence="3 12">Beta-ketoacyl-[acyl-carrier-protein] synthase III</fullName>
        <shortName evidence="12">Beta-ketoacyl-ACP synthase III</shortName>
        <shortName evidence="12">KAS III</shortName>
        <ecNumber evidence="3 12">2.3.1.180</ecNumber>
    </recommendedName>
    <alternativeName>
        <fullName evidence="12">3-oxoacyl-[acyl-carrier-protein] synthase 3</fullName>
    </alternativeName>
    <alternativeName>
        <fullName evidence="12">3-oxoacyl-[acyl-carrier-protein] synthase III</fullName>
    </alternativeName>
</protein>
<evidence type="ECO:0000256" key="4">
    <source>
        <dbReference type="ARBA" id="ARBA00022516"/>
    </source>
</evidence>
<dbReference type="InterPro" id="IPR004655">
    <property type="entry name" value="FabH"/>
</dbReference>
<feature type="active site" evidence="12">
    <location>
        <position position="256"/>
    </location>
</feature>
<dbReference type="FunFam" id="3.40.47.10:FF:000004">
    <property type="entry name" value="3-oxoacyl-[acyl-carrier-protein] synthase 3"/>
    <property type="match status" value="1"/>
</dbReference>
<evidence type="ECO:0000256" key="5">
    <source>
        <dbReference type="ARBA" id="ARBA00022679"/>
    </source>
</evidence>
<feature type="domain" description="Beta-ketoacyl-[acyl-carrier-protein] synthase III N-terminal" evidence="14">
    <location>
        <begin position="107"/>
        <end position="185"/>
    </location>
</feature>
<dbReference type="Pfam" id="PF08541">
    <property type="entry name" value="ACP_syn_III_C"/>
    <property type="match status" value="1"/>
</dbReference>
<dbReference type="Gene3D" id="3.40.47.10">
    <property type="match status" value="1"/>
</dbReference>
<dbReference type="PANTHER" id="PTHR43091">
    <property type="entry name" value="3-OXOACYL-[ACYL-CARRIER-PROTEIN] SYNTHASE"/>
    <property type="match status" value="1"/>
</dbReference>
<comment type="pathway">
    <text evidence="1 12">Lipid metabolism; fatty acid biosynthesis.</text>
</comment>
<comment type="domain">
    <text evidence="12">The last Arg residue of the ACP-binding site is essential for the weak association between ACP/AcpP and FabH.</text>
</comment>
<keyword evidence="8 12" id="KW-0275">Fatty acid biosynthesis</keyword>
<comment type="function">
    <text evidence="12">Catalyzes the condensation reaction of fatty acid synthesis by the addition to an acyl acceptor of two carbons from malonyl-ACP. Catalyzes the first condensation reaction which initiates fatty acid synthesis and may therefore play a role in governing the total rate of fatty acid production. Possesses both acetoacetyl-ACP synthase and acetyl transacylase activities. Its substrate specificity determines the biosynthesis of branched-chain and/or straight-chain of fatty acids.</text>
</comment>
<feature type="region of interest" description="ACP-binding" evidence="12">
    <location>
        <begin position="257"/>
        <end position="261"/>
    </location>
</feature>
<dbReference type="InterPro" id="IPR013747">
    <property type="entry name" value="ACP_syn_III_C"/>
</dbReference>
<dbReference type="InterPro" id="IPR016039">
    <property type="entry name" value="Thiolase-like"/>
</dbReference>
<evidence type="ECO:0000256" key="9">
    <source>
        <dbReference type="ARBA" id="ARBA00023268"/>
    </source>
</evidence>
<dbReference type="InterPro" id="IPR013751">
    <property type="entry name" value="ACP_syn_III_N"/>
</dbReference>
<keyword evidence="4 12" id="KW-0444">Lipid biosynthesis</keyword>
<keyword evidence="7 12" id="KW-0443">Lipid metabolism</keyword>
<keyword evidence="16" id="KW-1185">Reference proteome</keyword>
<keyword evidence="5 12" id="KW-0808">Transferase</keyword>
<dbReference type="NCBIfam" id="NF006829">
    <property type="entry name" value="PRK09352.1"/>
    <property type="match status" value="1"/>
</dbReference>
<keyword evidence="12" id="KW-0963">Cytoplasm</keyword>
<evidence type="ECO:0000256" key="2">
    <source>
        <dbReference type="ARBA" id="ARBA00008642"/>
    </source>
</evidence>
<keyword evidence="10 12" id="KW-0012">Acyltransferase</keyword>
<dbReference type="CDD" id="cd00830">
    <property type="entry name" value="KAS_III"/>
    <property type="match status" value="1"/>
</dbReference>
<dbReference type="OrthoDB" id="9815506at2"/>
<evidence type="ECO:0000313" key="16">
    <source>
        <dbReference type="Proteomes" id="UP000004221"/>
    </source>
</evidence>
<gene>
    <name evidence="12 15" type="primary">fabH</name>
    <name evidence="15" type="ORF">NITHO_280013</name>
</gene>
<dbReference type="AlphaFoldDB" id="I4EGQ8"/>
<feature type="active site" evidence="12">
    <location>
        <position position="286"/>
    </location>
</feature>
<comment type="catalytic activity">
    <reaction evidence="11">
        <text>malonyl-[ACP] + acetyl-CoA + H(+) = 3-oxobutanoyl-[ACP] + CO2 + CoA</text>
        <dbReference type="Rhea" id="RHEA:12080"/>
        <dbReference type="Rhea" id="RHEA-COMP:9623"/>
        <dbReference type="Rhea" id="RHEA-COMP:9625"/>
        <dbReference type="ChEBI" id="CHEBI:15378"/>
        <dbReference type="ChEBI" id="CHEBI:16526"/>
        <dbReference type="ChEBI" id="CHEBI:57287"/>
        <dbReference type="ChEBI" id="CHEBI:57288"/>
        <dbReference type="ChEBI" id="CHEBI:78449"/>
        <dbReference type="ChEBI" id="CHEBI:78450"/>
        <dbReference type="EC" id="2.3.1.180"/>
    </reaction>
    <physiologicalReaction direction="left-to-right" evidence="11">
        <dbReference type="Rhea" id="RHEA:12081"/>
    </physiologicalReaction>
</comment>
<dbReference type="GO" id="GO:0004315">
    <property type="term" value="F:3-oxoacyl-[acyl-carrier-protein] synthase activity"/>
    <property type="evidence" value="ECO:0007669"/>
    <property type="project" value="InterPro"/>
</dbReference>
<dbReference type="RefSeq" id="WP_008477553.1">
    <property type="nucleotide sequence ID" value="NZ_CAGS01000201.1"/>
</dbReference>
<organism evidence="15 16">
    <name type="scientific">Nitrolancea hollandica Lb</name>
    <dbReference type="NCBI Taxonomy" id="1129897"/>
    <lineage>
        <taxon>Bacteria</taxon>
        <taxon>Pseudomonadati</taxon>
        <taxon>Thermomicrobiota</taxon>
        <taxon>Thermomicrobia</taxon>
        <taxon>Sphaerobacterales</taxon>
        <taxon>Sphaerobacterineae</taxon>
        <taxon>Sphaerobacteraceae</taxon>
        <taxon>Nitrolancea</taxon>
    </lineage>
</organism>
<dbReference type="PANTHER" id="PTHR43091:SF1">
    <property type="entry name" value="BETA-KETOACYL-[ACYL-CARRIER-PROTEIN] SYNTHASE III, CHLOROPLASTIC"/>
    <property type="match status" value="1"/>
</dbReference>
<evidence type="ECO:0000256" key="6">
    <source>
        <dbReference type="ARBA" id="ARBA00022832"/>
    </source>
</evidence>
<evidence type="ECO:0000256" key="10">
    <source>
        <dbReference type="ARBA" id="ARBA00023315"/>
    </source>
</evidence>
<evidence type="ECO:0000256" key="8">
    <source>
        <dbReference type="ARBA" id="ARBA00023160"/>
    </source>
</evidence>
<dbReference type="GO" id="GO:0006633">
    <property type="term" value="P:fatty acid biosynthetic process"/>
    <property type="evidence" value="ECO:0007669"/>
    <property type="project" value="UniProtKB-UniRule"/>
</dbReference>
<feature type="domain" description="Beta-ketoacyl-[acyl-carrier-protein] synthase III C-terminal" evidence="13">
    <location>
        <begin position="241"/>
        <end position="329"/>
    </location>
</feature>
<evidence type="ECO:0000259" key="14">
    <source>
        <dbReference type="Pfam" id="PF08545"/>
    </source>
</evidence>
<comment type="subunit">
    <text evidence="12">Homodimer.</text>
</comment>
<feature type="active site" evidence="12">
    <location>
        <position position="113"/>
    </location>
</feature>
<evidence type="ECO:0000256" key="1">
    <source>
        <dbReference type="ARBA" id="ARBA00005194"/>
    </source>
</evidence>
<dbReference type="UniPathway" id="UPA00094"/>
<accession>I4EGQ8</accession>
<evidence type="ECO:0000313" key="15">
    <source>
        <dbReference type="EMBL" id="CCF83870.1"/>
    </source>
</evidence>
<evidence type="ECO:0000256" key="3">
    <source>
        <dbReference type="ARBA" id="ARBA00012333"/>
    </source>
</evidence>
<dbReference type="NCBIfam" id="TIGR00747">
    <property type="entry name" value="fabH"/>
    <property type="match status" value="1"/>
</dbReference>
<comment type="caution">
    <text evidence="15">The sequence shown here is derived from an EMBL/GenBank/DDBJ whole genome shotgun (WGS) entry which is preliminary data.</text>
</comment>
<reference evidence="15 16" key="1">
    <citation type="journal article" date="2012" name="ISME J.">
        <title>Nitrification expanded: discovery, physiology and genomics of a nitrite-oxidizing bacterium from the phylum Chloroflexi.</title>
        <authorList>
            <person name="Sorokin D.Y."/>
            <person name="Lucker S."/>
            <person name="Vejmelkova D."/>
            <person name="Kostrikina N.A."/>
            <person name="Kleerebezem R."/>
            <person name="Rijpstra W.I."/>
            <person name="Damste J.S."/>
            <person name="Le Paslier D."/>
            <person name="Muyzer G."/>
            <person name="Wagner M."/>
            <person name="van Loosdrecht M.C."/>
            <person name="Daims H."/>
        </authorList>
    </citation>
    <scope>NUCLEOTIDE SEQUENCE [LARGE SCALE GENOMIC DNA]</scope>
    <source>
        <strain evidence="16">none</strain>
    </source>
</reference>
<evidence type="ECO:0000256" key="11">
    <source>
        <dbReference type="ARBA" id="ARBA00051096"/>
    </source>
</evidence>
<sequence>MQYAAITGWGSYLPERVLTNRDLEQMVETSDDWIVSRTGIRERRLATSTDTTVSMAAVASRQALATAGISAADVDLIVVATVTPDMFMPSAASLLQAEIGAHRAAAFDVAAACSGFVYALSVATQFVRAGTYQTVLVVGADALTRFIDFTDRGTCILFGDGAGAVVLQASSEPEGVLSNVLGSDGRGAMHLYIDGWGTSLMPNGSVGSAESLNRPYMKMNGGEVFRFSVRVMGEVAAEAVEQAGLSFADIDLLIPHQANLRIIDSAAKRLDLPREKVWVNLDRYGNTSAASVPICLAEAAEAGALTEGMHVVLVAFGAGLSWGASVARWGRRGVPRRDG</sequence>
<name>I4EGQ8_9BACT</name>
<dbReference type="GO" id="GO:0033818">
    <property type="term" value="F:beta-ketoacyl-acyl-carrier-protein synthase III activity"/>
    <property type="evidence" value="ECO:0007669"/>
    <property type="project" value="UniProtKB-UniRule"/>
</dbReference>
<keyword evidence="6 12" id="KW-0276">Fatty acid metabolism</keyword>
<proteinExistence type="inferred from homology"/>
<evidence type="ECO:0000256" key="7">
    <source>
        <dbReference type="ARBA" id="ARBA00023098"/>
    </source>
</evidence>
<dbReference type="EMBL" id="CAGS01000201">
    <property type="protein sequence ID" value="CCF83870.1"/>
    <property type="molecule type" value="Genomic_DNA"/>
</dbReference>